<proteinExistence type="predicted"/>
<dbReference type="Gene3D" id="3.30.70.3270">
    <property type="match status" value="1"/>
</dbReference>
<feature type="domain" description="4Fe-4S ferredoxin-type" evidence="2">
    <location>
        <begin position="235"/>
        <end position="264"/>
    </location>
</feature>
<feature type="domain" description="4Fe-4S ferredoxin-type" evidence="2">
    <location>
        <begin position="158"/>
        <end position="188"/>
    </location>
</feature>
<accession>A0A9E5DC31</accession>
<feature type="region of interest" description="Disordered" evidence="1">
    <location>
        <begin position="403"/>
        <end position="436"/>
    </location>
</feature>
<dbReference type="PROSITE" id="PS51379">
    <property type="entry name" value="4FE4S_FER_2"/>
    <property type="match status" value="8"/>
</dbReference>
<protein>
    <submittedName>
        <fullName evidence="3">4Fe-4S binding protein</fullName>
    </submittedName>
</protein>
<keyword evidence="4" id="KW-1185">Reference proteome</keyword>
<feature type="domain" description="4Fe-4S ferredoxin-type" evidence="2">
    <location>
        <begin position="32"/>
        <end position="61"/>
    </location>
</feature>
<dbReference type="RefSeq" id="WP_250868349.1">
    <property type="nucleotide sequence ID" value="NZ_JAGSOI010000031.1"/>
</dbReference>
<dbReference type="Proteomes" id="UP001056766">
    <property type="component" value="Unassembled WGS sequence"/>
</dbReference>
<comment type="caution">
    <text evidence="3">The sequence shown here is derived from an EMBL/GenBank/DDBJ whole genome shotgun (WGS) entry which is preliminary data.</text>
</comment>
<sequence>MSDEERSMTVSKEMDIEGTHVLYKQISDRSSKILDYDYKRCVGCGICVRICPTKALELGPMKEIATGLDAPPVMMDLEKCTFCSMCVNFCPVNALEMRSEGDFPEEDQYPRLEQFVRMNEKCVPCSLCEATCPEDAIELEYTFPKKEEIASLKENAEGEIEIDTDKCNLCGICARFCDAFLMLEKDPTATDPMPFEQLIIDEDSCDYCTLCQDICPEDAIKVKGEKPCEAPEVSGKVTVDDAKCTRCGWCDAVCPYDVVDLLKPFEGDLVLVENHIQKCDAQGCHACFNICPSHLWYVPDDGKNIAAVDDLCTYCGACVNACPEDVMKVFRTKVSHTEIPESPWANEWKDAIGSLLTEERKHPDLSRTIEVENEPMKKHVDIKFPEVDERMMEAVSKKMELARDALTDPRTRRTLNKGEVDDVHKAMKKMKDKGKL</sequence>
<evidence type="ECO:0000259" key="2">
    <source>
        <dbReference type="PROSITE" id="PS51379"/>
    </source>
</evidence>
<dbReference type="PROSITE" id="PS00198">
    <property type="entry name" value="4FE4S_FER_1"/>
    <property type="match status" value="4"/>
</dbReference>
<name>A0A9E5DC31_9EURY</name>
<reference evidence="3" key="2">
    <citation type="submission" date="2021-04" db="EMBL/GenBank/DDBJ databases">
        <authorList>
            <person name="Dong X."/>
        </authorList>
    </citation>
    <scope>NUCLEOTIDE SEQUENCE</scope>
    <source>
        <strain evidence="3">LLY</strain>
    </source>
</reference>
<feature type="domain" description="4Fe-4S ferredoxin-type" evidence="2">
    <location>
        <begin position="71"/>
        <end position="100"/>
    </location>
</feature>
<reference evidence="3" key="1">
    <citation type="journal article" date="2021" name="mSystems">
        <title>Bacteria and Archaea Synergistically Convert Glycine Betaine to Biogenic Methane in the Formosa Cold Seep of the South China Sea.</title>
        <authorList>
            <person name="Li L."/>
            <person name="Zhang W."/>
            <person name="Zhang S."/>
            <person name="Song L."/>
            <person name="Sun Q."/>
            <person name="Zhang H."/>
            <person name="Xiang H."/>
            <person name="Dong X."/>
        </authorList>
    </citation>
    <scope>NUCLEOTIDE SEQUENCE</scope>
    <source>
        <strain evidence="3">LLY</strain>
    </source>
</reference>
<dbReference type="InterPro" id="IPR017896">
    <property type="entry name" value="4Fe4S_Fe-S-bd"/>
</dbReference>
<dbReference type="InterPro" id="IPR043256">
    <property type="entry name" value="MvhB-like"/>
</dbReference>
<dbReference type="CDD" id="cd10549">
    <property type="entry name" value="MtMvhB_like"/>
    <property type="match status" value="1"/>
</dbReference>
<dbReference type="GO" id="GO:0016491">
    <property type="term" value="F:oxidoreductase activity"/>
    <property type="evidence" value="ECO:0007669"/>
    <property type="project" value="UniProtKB-ARBA"/>
</dbReference>
<feature type="compositionally biased region" description="Basic and acidic residues" evidence="1">
    <location>
        <begin position="403"/>
        <end position="425"/>
    </location>
</feature>
<dbReference type="EMBL" id="JAGSOI010000031">
    <property type="protein sequence ID" value="MCM1986998.1"/>
    <property type="molecule type" value="Genomic_DNA"/>
</dbReference>
<dbReference type="Pfam" id="PF12838">
    <property type="entry name" value="Fer4_7"/>
    <property type="match status" value="3"/>
</dbReference>
<feature type="domain" description="4Fe-4S ferredoxin-type" evidence="2">
    <location>
        <begin position="303"/>
        <end position="332"/>
    </location>
</feature>
<dbReference type="PANTHER" id="PTHR43193">
    <property type="match status" value="1"/>
</dbReference>
<dbReference type="AlphaFoldDB" id="A0A9E5DC31"/>
<feature type="domain" description="4Fe-4S ferredoxin-type" evidence="2">
    <location>
        <begin position="113"/>
        <end position="142"/>
    </location>
</feature>
<dbReference type="PANTHER" id="PTHR43193:SF2">
    <property type="entry name" value="POLYFERREDOXIN PROTEIN FWDF"/>
    <property type="match status" value="1"/>
</dbReference>
<dbReference type="PIRSF" id="PIRSF005658">
    <property type="entry name" value="FwdF"/>
    <property type="match status" value="1"/>
</dbReference>
<dbReference type="InterPro" id="IPR017900">
    <property type="entry name" value="4Fe4S_Fe_S_CS"/>
</dbReference>
<evidence type="ECO:0000256" key="1">
    <source>
        <dbReference type="SAM" id="MobiDB-lite"/>
    </source>
</evidence>
<evidence type="ECO:0000313" key="3">
    <source>
        <dbReference type="EMBL" id="MCM1986998.1"/>
    </source>
</evidence>
<evidence type="ECO:0000313" key="4">
    <source>
        <dbReference type="Proteomes" id="UP001056766"/>
    </source>
</evidence>
<feature type="compositionally biased region" description="Basic residues" evidence="1">
    <location>
        <begin position="426"/>
        <end position="436"/>
    </location>
</feature>
<feature type="domain" description="4Fe-4S ferredoxin-type" evidence="2">
    <location>
        <begin position="268"/>
        <end position="301"/>
    </location>
</feature>
<dbReference type="Pfam" id="PF13187">
    <property type="entry name" value="Fer4_9"/>
    <property type="match status" value="1"/>
</dbReference>
<feature type="domain" description="4Fe-4S ferredoxin-type" evidence="2">
    <location>
        <begin position="196"/>
        <end position="225"/>
    </location>
</feature>
<organism evidence="3 4">
    <name type="scientific">Methanococcoides seepicolus</name>
    <dbReference type="NCBI Taxonomy" id="2828780"/>
    <lineage>
        <taxon>Archaea</taxon>
        <taxon>Methanobacteriati</taxon>
        <taxon>Methanobacteriota</taxon>
        <taxon>Stenosarchaea group</taxon>
        <taxon>Methanomicrobia</taxon>
        <taxon>Methanosarcinales</taxon>
        <taxon>Methanosarcinaceae</taxon>
        <taxon>Methanococcoides</taxon>
    </lineage>
</organism>
<dbReference type="Gene3D" id="3.30.70.20">
    <property type="match status" value="4"/>
</dbReference>
<dbReference type="SUPFAM" id="SSF54862">
    <property type="entry name" value="4Fe-4S ferredoxins"/>
    <property type="match status" value="2"/>
</dbReference>
<dbReference type="InterPro" id="IPR052977">
    <property type="entry name" value="Polyferredoxin-like_ET"/>
</dbReference>
<gene>
    <name evidence="3" type="ORF">KDK67_08350</name>
</gene>